<sequence>MPALASTLLLNNIAGRNESLNAATSLAANATENVIQVVCAWPVSGQYGPGSRILYYCLVAACVIARKVEWLRNACLAAALIFPAVAALHSIVLAAIHNDSAVDMDVYGAFQFCSIGILAAPLTVRISRTYFYDPGRNIIFLWTGMVLVGLLSLTVEFFRINSVACNYDLPSFPREPTPDDFDHLYQVCHIPCSINEGPFSPLRQGSANEIAIIPTPSKFTFNAITLVAAACCIPAVLSLASMWNKILEINWKSKFGRRDEDQFIEGTNGATIQGMSRVNTMIRLFLSTLEVPLLSGIVLTILIVGEMNLFSPEVSYQTEPITSIGQWAPIVGTALAALGSLYLILAADLDAVEEENNQKPPMNHCNCSHHHIEDVNASLNEHPGVMRRPSSLGAHSCAVDSPERDESGSPAMREVGLFAGHSHIITSPDHAHLRPGSGSDSGRETSSERMSTTSRAPVDVGHRRKVAKALMSISNYLGTASQDRFDDSEFKHGKALDFPEIPAEEIRNPDLPHIREVYNQPHDEDANKNLSKRPSRSGSFTGSIYSRPSVENSAAMSRTMTAPHPPSPVSRSSSPSSPTPPGLRHASTLPTHGSSDLEVRGRPKQRRDTLEVPEQMHQGSLRNTQSDSPITTTTVNNGPGSPIIVISPDPNSPTEEIPSLNMHIAPSSPEPASLLKAPASPP</sequence>
<organism evidence="1 2">
    <name type="scientific">Hypoxylon rubiginosum</name>
    <dbReference type="NCBI Taxonomy" id="110542"/>
    <lineage>
        <taxon>Eukaryota</taxon>
        <taxon>Fungi</taxon>
        <taxon>Dikarya</taxon>
        <taxon>Ascomycota</taxon>
        <taxon>Pezizomycotina</taxon>
        <taxon>Sordariomycetes</taxon>
        <taxon>Xylariomycetidae</taxon>
        <taxon>Xylariales</taxon>
        <taxon>Hypoxylaceae</taxon>
        <taxon>Hypoxylon</taxon>
    </lineage>
</organism>
<gene>
    <name evidence="1" type="ORF">F4821DRAFT_162852</name>
</gene>
<comment type="caution">
    <text evidence="1">The sequence shown here is derived from an EMBL/GenBank/DDBJ whole genome shotgun (WGS) entry which is preliminary data.</text>
</comment>
<name>A0ACC0CX13_9PEZI</name>
<accession>A0ACC0CX13</accession>
<dbReference type="EMBL" id="MU394330">
    <property type="protein sequence ID" value="KAI6085022.1"/>
    <property type="molecule type" value="Genomic_DNA"/>
</dbReference>
<proteinExistence type="predicted"/>
<evidence type="ECO:0000313" key="1">
    <source>
        <dbReference type="EMBL" id="KAI6085022.1"/>
    </source>
</evidence>
<protein>
    <submittedName>
        <fullName evidence="1">Uncharacterized protein</fullName>
    </submittedName>
</protein>
<evidence type="ECO:0000313" key="2">
    <source>
        <dbReference type="Proteomes" id="UP001497680"/>
    </source>
</evidence>
<keyword evidence="2" id="KW-1185">Reference proteome</keyword>
<dbReference type="Proteomes" id="UP001497680">
    <property type="component" value="Unassembled WGS sequence"/>
</dbReference>
<reference evidence="1 2" key="1">
    <citation type="journal article" date="2022" name="New Phytol.">
        <title>Ecological generalism drives hyperdiversity of secondary metabolite gene clusters in xylarialean endophytes.</title>
        <authorList>
            <person name="Franco M.E.E."/>
            <person name="Wisecaver J.H."/>
            <person name="Arnold A.E."/>
            <person name="Ju Y.M."/>
            <person name="Slot J.C."/>
            <person name="Ahrendt S."/>
            <person name="Moore L.P."/>
            <person name="Eastman K.E."/>
            <person name="Scott K."/>
            <person name="Konkel Z."/>
            <person name="Mondo S.J."/>
            <person name="Kuo A."/>
            <person name="Hayes R.D."/>
            <person name="Haridas S."/>
            <person name="Andreopoulos B."/>
            <person name="Riley R."/>
            <person name="LaButti K."/>
            <person name="Pangilinan J."/>
            <person name="Lipzen A."/>
            <person name="Amirebrahimi M."/>
            <person name="Yan J."/>
            <person name="Adam C."/>
            <person name="Keymanesh K."/>
            <person name="Ng V."/>
            <person name="Louie K."/>
            <person name="Northen T."/>
            <person name="Drula E."/>
            <person name="Henrissat B."/>
            <person name="Hsieh H.M."/>
            <person name="Youens-Clark K."/>
            <person name="Lutzoni F."/>
            <person name="Miadlikowska J."/>
            <person name="Eastwood D.C."/>
            <person name="Hamelin R.C."/>
            <person name="Grigoriev I.V."/>
            <person name="U'Ren J.M."/>
        </authorList>
    </citation>
    <scope>NUCLEOTIDE SEQUENCE [LARGE SCALE GENOMIC DNA]</scope>
    <source>
        <strain evidence="1 2">ER1909</strain>
    </source>
</reference>